<evidence type="ECO:0000256" key="1">
    <source>
        <dbReference type="SAM" id="MobiDB-lite"/>
    </source>
</evidence>
<organism evidence="3 4">
    <name type="scientific">Alienimonas chondri</name>
    <dbReference type="NCBI Taxonomy" id="2681879"/>
    <lineage>
        <taxon>Bacteria</taxon>
        <taxon>Pseudomonadati</taxon>
        <taxon>Planctomycetota</taxon>
        <taxon>Planctomycetia</taxon>
        <taxon>Planctomycetales</taxon>
        <taxon>Planctomycetaceae</taxon>
        <taxon>Alienimonas</taxon>
    </lineage>
</organism>
<proteinExistence type="predicted"/>
<reference evidence="3 4" key="1">
    <citation type="journal article" date="2020" name="Syst. Appl. Microbiol.">
        <title>Alienimonas chondri sp. nov., a novel planctomycete isolated from the biofilm of the red alga Chondrus crispus.</title>
        <authorList>
            <person name="Vitorino I."/>
            <person name="Albuquerque L."/>
            <person name="Wiegand S."/>
            <person name="Kallscheuer N."/>
            <person name="da Costa M.S."/>
            <person name="Lobo-da-Cunha A."/>
            <person name="Jogler C."/>
            <person name="Lage O.M."/>
        </authorList>
    </citation>
    <scope>NUCLEOTIDE SEQUENCE [LARGE SCALE GENOMIC DNA]</scope>
    <source>
        <strain evidence="3 4">LzC2</strain>
    </source>
</reference>
<feature type="transmembrane region" description="Helical" evidence="2">
    <location>
        <begin position="93"/>
        <end position="113"/>
    </location>
</feature>
<name>A0ABX1VBD6_9PLAN</name>
<dbReference type="EMBL" id="WTPX01000028">
    <property type="protein sequence ID" value="NNJ25192.1"/>
    <property type="molecule type" value="Genomic_DNA"/>
</dbReference>
<feature type="compositionally biased region" description="Low complexity" evidence="1">
    <location>
        <begin position="1"/>
        <end position="14"/>
    </location>
</feature>
<evidence type="ECO:0000256" key="2">
    <source>
        <dbReference type="SAM" id="Phobius"/>
    </source>
</evidence>
<accession>A0ABX1VBD6</accession>
<feature type="compositionally biased region" description="Basic and acidic residues" evidence="1">
    <location>
        <begin position="32"/>
        <end position="42"/>
    </location>
</feature>
<keyword evidence="2" id="KW-0472">Membrane</keyword>
<keyword evidence="4" id="KW-1185">Reference proteome</keyword>
<keyword evidence="2" id="KW-0812">Transmembrane</keyword>
<evidence type="ECO:0008006" key="5">
    <source>
        <dbReference type="Google" id="ProtNLM"/>
    </source>
</evidence>
<feature type="region of interest" description="Disordered" evidence="1">
    <location>
        <begin position="1"/>
        <end position="42"/>
    </location>
</feature>
<evidence type="ECO:0000313" key="3">
    <source>
        <dbReference type="EMBL" id="NNJ25192.1"/>
    </source>
</evidence>
<evidence type="ECO:0000313" key="4">
    <source>
        <dbReference type="Proteomes" id="UP000609651"/>
    </source>
</evidence>
<protein>
    <recommendedName>
        <fullName evidence="5">DUF2157 domain-containing protein</fullName>
    </recommendedName>
</protein>
<dbReference type="RefSeq" id="WP_171184929.1">
    <property type="nucleotide sequence ID" value="NZ_WTPX01000028.1"/>
</dbReference>
<dbReference type="Proteomes" id="UP000609651">
    <property type="component" value="Unassembled WGS sequence"/>
</dbReference>
<gene>
    <name evidence="3" type="ORF">LzC2_12600</name>
</gene>
<feature type="transmembrane region" description="Helical" evidence="2">
    <location>
        <begin position="119"/>
        <end position="140"/>
    </location>
</feature>
<comment type="caution">
    <text evidence="3">The sequence shown here is derived from an EMBL/GenBank/DDBJ whole genome shotgun (WGS) entry which is preliminary data.</text>
</comment>
<sequence>MSDAAVAASPPADSLHADPFESGAAPPEADAEEPKRRTPTEADRIAAAVRALKTRGTPHQVRARLIAAGCDPDQADKIVNRARTQLLTDSRRLGARIAEITVIVMCGSLLLLFLPGGEVFCGIVQVVGMIVLAVAALVWLSGVGGD</sequence>
<keyword evidence="2" id="KW-1133">Transmembrane helix</keyword>